<accession>A0ABV8DZQ4</accession>
<comment type="subcellular location">
    <subcellularLocation>
        <location evidence="1">Cell membrane</location>
        <topology evidence="1">Multi-pass membrane protein</topology>
    </subcellularLocation>
</comment>
<protein>
    <submittedName>
        <fullName evidence="8">MFS transporter</fullName>
    </submittedName>
</protein>
<dbReference type="InterPro" id="IPR036259">
    <property type="entry name" value="MFS_trans_sf"/>
</dbReference>
<keyword evidence="5 6" id="KW-0472">Membrane</keyword>
<dbReference type="SUPFAM" id="SSF103473">
    <property type="entry name" value="MFS general substrate transporter"/>
    <property type="match status" value="1"/>
</dbReference>
<dbReference type="InterPro" id="IPR011701">
    <property type="entry name" value="MFS"/>
</dbReference>
<evidence type="ECO:0000313" key="8">
    <source>
        <dbReference type="EMBL" id="MFC3965638.1"/>
    </source>
</evidence>
<evidence type="ECO:0000313" key="9">
    <source>
        <dbReference type="Proteomes" id="UP001595696"/>
    </source>
</evidence>
<feature type="transmembrane region" description="Helical" evidence="6">
    <location>
        <begin position="285"/>
        <end position="306"/>
    </location>
</feature>
<dbReference type="InterPro" id="IPR050189">
    <property type="entry name" value="MFS_Efflux_Transporters"/>
</dbReference>
<evidence type="ECO:0000256" key="4">
    <source>
        <dbReference type="ARBA" id="ARBA00022989"/>
    </source>
</evidence>
<dbReference type="Pfam" id="PF07690">
    <property type="entry name" value="MFS_1"/>
    <property type="match status" value="1"/>
</dbReference>
<comment type="caution">
    <text evidence="8">The sequence shown here is derived from an EMBL/GenBank/DDBJ whole genome shotgun (WGS) entry which is preliminary data.</text>
</comment>
<keyword evidence="3 6" id="KW-0812">Transmembrane</keyword>
<dbReference type="PROSITE" id="PS50850">
    <property type="entry name" value="MFS"/>
    <property type="match status" value="1"/>
</dbReference>
<evidence type="ECO:0000256" key="5">
    <source>
        <dbReference type="ARBA" id="ARBA00023136"/>
    </source>
</evidence>
<keyword evidence="2" id="KW-1003">Cell membrane</keyword>
<keyword evidence="4 6" id="KW-1133">Transmembrane helix</keyword>
<sequence>MLSENSRARGSAVGAPPPAGDRGLDVTLILALGTFAVGTDAFIVAGFLPAMAGDLDVSVAAAGQSVTAFAITYAALAPVIATVTAGVPRRRLLMVALLVLCAANVVAALAPTFALLLIGRILSAVGAAAYTPTASAVSASLVRPQLRARALAVVIGGLTVATALGVPLGNVLGGWLGWRGALGLVAALCAVGAAGVVLLMPAVPGNPRVPLKARLAVLRRPAVTSVLSLTVFGMTASYTVYAYSVPAFESVGAGDAIPAVLFLYGLGAVAGNICSGYFTDRVGAVRVLTGAYLAMALGLGMLALLAAQEISAAPLAIVLAAVWGAASWAQTPPQQHRLIAEAPQEAPLVVSLNSSSIYLGIGAGTLLGGLFLPLGPPVVFGAGAAIALLSLGALGLSVDLGRKNS</sequence>
<proteinExistence type="predicted"/>
<name>A0ABV8DZQ4_9NOCA</name>
<feature type="transmembrane region" description="Helical" evidence="6">
    <location>
        <begin position="181"/>
        <end position="201"/>
    </location>
</feature>
<feature type="transmembrane region" description="Helical" evidence="6">
    <location>
        <begin position="256"/>
        <end position="278"/>
    </location>
</feature>
<feature type="transmembrane region" description="Helical" evidence="6">
    <location>
        <begin position="92"/>
        <end position="115"/>
    </location>
</feature>
<evidence type="ECO:0000256" key="2">
    <source>
        <dbReference type="ARBA" id="ARBA00022475"/>
    </source>
</evidence>
<feature type="transmembrane region" description="Helical" evidence="6">
    <location>
        <begin position="312"/>
        <end position="329"/>
    </location>
</feature>
<dbReference type="RefSeq" id="WP_378615648.1">
    <property type="nucleotide sequence ID" value="NZ_JBHSAX010000022.1"/>
</dbReference>
<organism evidence="8 9">
    <name type="scientific">Nocardia jiangsuensis</name>
    <dbReference type="NCBI Taxonomy" id="1691563"/>
    <lineage>
        <taxon>Bacteria</taxon>
        <taxon>Bacillati</taxon>
        <taxon>Actinomycetota</taxon>
        <taxon>Actinomycetes</taxon>
        <taxon>Mycobacteriales</taxon>
        <taxon>Nocardiaceae</taxon>
        <taxon>Nocardia</taxon>
    </lineage>
</organism>
<evidence type="ECO:0000256" key="1">
    <source>
        <dbReference type="ARBA" id="ARBA00004651"/>
    </source>
</evidence>
<gene>
    <name evidence="8" type="ORF">ACFO0B_26920</name>
</gene>
<feature type="transmembrane region" description="Helical" evidence="6">
    <location>
        <begin position="57"/>
        <end position="80"/>
    </location>
</feature>
<keyword evidence="9" id="KW-1185">Reference proteome</keyword>
<reference evidence="9" key="1">
    <citation type="journal article" date="2019" name="Int. J. Syst. Evol. Microbiol.">
        <title>The Global Catalogue of Microorganisms (GCM) 10K type strain sequencing project: providing services to taxonomists for standard genome sequencing and annotation.</title>
        <authorList>
            <consortium name="The Broad Institute Genomics Platform"/>
            <consortium name="The Broad Institute Genome Sequencing Center for Infectious Disease"/>
            <person name="Wu L."/>
            <person name="Ma J."/>
        </authorList>
    </citation>
    <scope>NUCLEOTIDE SEQUENCE [LARGE SCALE GENOMIC DNA]</scope>
    <source>
        <strain evidence="9">CGMCC 4.7330</strain>
    </source>
</reference>
<feature type="domain" description="Major facilitator superfamily (MFS) profile" evidence="7">
    <location>
        <begin position="26"/>
        <end position="402"/>
    </location>
</feature>
<feature type="transmembrane region" description="Helical" evidence="6">
    <location>
        <begin position="149"/>
        <end position="169"/>
    </location>
</feature>
<dbReference type="PANTHER" id="PTHR43124">
    <property type="entry name" value="PURINE EFFLUX PUMP PBUE"/>
    <property type="match status" value="1"/>
</dbReference>
<dbReference type="CDD" id="cd17324">
    <property type="entry name" value="MFS_NepI_like"/>
    <property type="match status" value="1"/>
</dbReference>
<feature type="transmembrane region" description="Helical" evidence="6">
    <location>
        <begin position="222"/>
        <end position="244"/>
    </location>
</feature>
<dbReference type="InterPro" id="IPR020846">
    <property type="entry name" value="MFS_dom"/>
</dbReference>
<dbReference type="Proteomes" id="UP001595696">
    <property type="component" value="Unassembled WGS sequence"/>
</dbReference>
<feature type="transmembrane region" description="Helical" evidence="6">
    <location>
        <begin position="28"/>
        <end position="51"/>
    </location>
</feature>
<dbReference type="EMBL" id="JBHSAX010000022">
    <property type="protein sequence ID" value="MFC3965638.1"/>
    <property type="molecule type" value="Genomic_DNA"/>
</dbReference>
<dbReference type="Gene3D" id="1.20.1250.20">
    <property type="entry name" value="MFS general substrate transporter like domains"/>
    <property type="match status" value="1"/>
</dbReference>
<feature type="transmembrane region" description="Helical" evidence="6">
    <location>
        <begin position="350"/>
        <end position="372"/>
    </location>
</feature>
<feature type="transmembrane region" description="Helical" evidence="6">
    <location>
        <begin position="121"/>
        <end position="142"/>
    </location>
</feature>
<evidence type="ECO:0000259" key="7">
    <source>
        <dbReference type="PROSITE" id="PS50850"/>
    </source>
</evidence>
<evidence type="ECO:0000256" key="6">
    <source>
        <dbReference type="SAM" id="Phobius"/>
    </source>
</evidence>
<feature type="transmembrane region" description="Helical" evidence="6">
    <location>
        <begin position="378"/>
        <end position="398"/>
    </location>
</feature>
<dbReference type="PANTHER" id="PTHR43124:SF10">
    <property type="entry name" value="PURINE EFFLUX PUMP PBUE"/>
    <property type="match status" value="1"/>
</dbReference>
<evidence type="ECO:0000256" key="3">
    <source>
        <dbReference type="ARBA" id="ARBA00022692"/>
    </source>
</evidence>